<dbReference type="AlphaFoldDB" id="A0A344UHS3"/>
<gene>
    <name evidence="2" type="ORF">DK843_11270</name>
</gene>
<protein>
    <submittedName>
        <fullName evidence="2">Uncharacterized protein</fullName>
    </submittedName>
</protein>
<sequence length="76" mass="8240">MGIAMLSCFLAGHESGLEPMWPERTDPVDMWRVPHPDLQKAARVRAAIEAVAAGFDAPKKDAPLPGRRGKTAERCG</sequence>
<evidence type="ECO:0000256" key="1">
    <source>
        <dbReference type="SAM" id="MobiDB-lite"/>
    </source>
</evidence>
<evidence type="ECO:0000313" key="2">
    <source>
        <dbReference type="EMBL" id="AXE34821.1"/>
    </source>
</evidence>
<dbReference type="Proteomes" id="UP000252038">
    <property type="component" value="Chromosome"/>
</dbReference>
<reference evidence="2 3" key="1">
    <citation type="submission" date="2018-05" db="EMBL/GenBank/DDBJ databases">
        <title>Genome sequencing, assembly and analysis of the novel insecticidal bacterium, Chromobacterium phragmitis.</title>
        <authorList>
            <person name="Sparks M.E."/>
            <person name="Blackburn M.B."/>
            <person name="Gundersen-Rindal D.E."/>
        </authorList>
    </citation>
    <scope>NUCLEOTIDE SEQUENCE [LARGE SCALE GENOMIC DNA]</scope>
    <source>
        <strain evidence="2">IIBBL 274-1</strain>
    </source>
</reference>
<feature type="region of interest" description="Disordered" evidence="1">
    <location>
        <begin position="57"/>
        <end position="76"/>
    </location>
</feature>
<name>A0A344UHS3_9NEIS</name>
<organism evidence="2 3">
    <name type="scientific">Chromobacterium phragmitis</name>
    <dbReference type="NCBI Taxonomy" id="2202141"/>
    <lineage>
        <taxon>Bacteria</taxon>
        <taxon>Pseudomonadati</taxon>
        <taxon>Pseudomonadota</taxon>
        <taxon>Betaproteobacteria</taxon>
        <taxon>Neisseriales</taxon>
        <taxon>Chromobacteriaceae</taxon>
        <taxon>Chromobacterium</taxon>
    </lineage>
</organism>
<accession>A0A344UHS3</accession>
<dbReference type="KEGG" id="chrb:DK843_11270"/>
<evidence type="ECO:0000313" key="3">
    <source>
        <dbReference type="Proteomes" id="UP000252038"/>
    </source>
</evidence>
<proteinExistence type="predicted"/>
<dbReference type="EMBL" id="CP029554">
    <property type="protein sequence ID" value="AXE34821.1"/>
    <property type="molecule type" value="Genomic_DNA"/>
</dbReference>